<name>A0A0V0HTZ3_SOLCH</name>
<feature type="non-terminal residue" evidence="1">
    <location>
        <position position="62"/>
    </location>
</feature>
<dbReference type="EMBL" id="GEDG01015035">
    <property type="protein sequence ID" value="JAP23845.1"/>
    <property type="molecule type" value="Transcribed_RNA"/>
</dbReference>
<organism evidence="1">
    <name type="scientific">Solanum chacoense</name>
    <name type="common">Chaco potato</name>
    <dbReference type="NCBI Taxonomy" id="4108"/>
    <lineage>
        <taxon>Eukaryota</taxon>
        <taxon>Viridiplantae</taxon>
        <taxon>Streptophyta</taxon>
        <taxon>Embryophyta</taxon>
        <taxon>Tracheophyta</taxon>
        <taxon>Spermatophyta</taxon>
        <taxon>Magnoliopsida</taxon>
        <taxon>eudicotyledons</taxon>
        <taxon>Gunneridae</taxon>
        <taxon>Pentapetalae</taxon>
        <taxon>asterids</taxon>
        <taxon>lamiids</taxon>
        <taxon>Solanales</taxon>
        <taxon>Solanaceae</taxon>
        <taxon>Solanoideae</taxon>
        <taxon>Solaneae</taxon>
        <taxon>Solanum</taxon>
    </lineage>
</organism>
<protein>
    <submittedName>
        <fullName evidence="1">Putative ovule protein</fullName>
    </submittedName>
</protein>
<dbReference type="AlphaFoldDB" id="A0A0V0HTZ3"/>
<reference evidence="1" key="1">
    <citation type="submission" date="2015-12" db="EMBL/GenBank/DDBJ databases">
        <title>Gene expression during late stages of embryo sac development: a critical building block for successful pollen-pistil interactions.</title>
        <authorList>
            <person name="Liu Y."/>
            <person name="Joly V."/>
            <person name="Sabar M."/>
            <person name="Matton D.P."/>
        </authorList>
    </citation>
    <scope>NUCLEOTIDE SEQUENCE</scope>
</reference>
<accession>A0A0V0HTZ3</accession>
<sequence length="62" mass="7346">MLERKRVCYQLWWTRDSTDLFNYSHYVGYGQGCDIQPQSQKMKKCSSFPINPVLKKMVLKAV</sequence>
<proteinExistence type="predicted"/>
<evidence type="ECO:0000313" key="1">
    <source>
        <dbReference type="EMBL" id="JAP23845.1"/>
    </source>
</evidence>